<gene>
    <name evidence="14" type="ORF">V6255_10070</name>
</gene>
<evidence type="ECO:0000256" key="8">
    <source>
        <dbReference type="ARBA" id="ARBA00022989"/>
    </source>
</evidence>
<comment type="function">
    <text evidence="1">Efflux system for nickel and cobalt.</text>
</comment>
<evidence type="ECO:0000256" key="10">
    <source>
        <dbReference type="ARBA" id="ARBA00023112"/>
    </source>
</evidence>
<feature type="transmembrane region" description="Helical" evidence="13">
    <location>
        <begin position="250"/>
        <end position="274"/>
    </location>
</feature>
<evidence type="ECO:0000256" key="4">
    <source>
        <dbReference type="ARBA" id="ARBA00022448"/>
    </source>
</evidence>
<name>A0ABU9HCX7_9GAMM</name>
<feature type="transmembrane region" description="Helical" evidence="13">
    <location>
        <begin position="64"/>
        <end position="85"/>
    </location>
</feature>
<keyword evidence="8 13" id="KW-1133">Transmembrane helix</keyword>
<evidence type="ECO:0000256" key="5">
    <source>
        <dbReference type="ARBA" id="ARBA00022475"/>
    </source>
</evidence>
<evidence type="ECO:0000256" key="13">
    <source>
        <dbReference type="RuleBase" id="RU362101"/>
    </source>
</evidence>
<feature type="transmembrane region" description="Helical" evidence="13">
    <location>
        <begin position="223"/>
        <end position="244"/>
    </location>
</feature>
<dbReference type="PANTHER" id="PTHR40659:SF1">
    <property type="entry name" value="NICKEL_COBALT EFFLUX SYSTEM RCNA"/>
    <property type="match status" value="1"/>
</dbReference>
<feature type="transmembrane region" description="Helical" evidence="13">
    <location>
        <begin position="307"/>
        <end position="325"/>
    </location>
</feature>
<evidence type="ECO:0000256" key="3">
    <source>
        <dbReference type="ARBA" id="ARBA00022426"/>
    </source>
</evidence>
<evidence type="ECO:0000256" key="1">
    <source>
        <dbReference type="ARBA" id="ARBA00002510"/>
    </source>
</evidence>
<feature type="transmembrane region" description="Helical" evidence="13">
    <location>
        <begin position="106"/>
        <end position="132"/>
    </location>
</feature>
<comment type="subcellular location">
    <subcellularLocation>
        <location evidence="2 13">Cell membrane</location>
        <topology evidence="2 13">Multi-pass membrane protein</topology>
    </subcellularLocation>
</comment>
<evidence type="ECO:0000256" key="11">
    <source>
        <dbReference type="ARBA" id="ARBA00023136"/>
    </source>
</evidence>
<evidence type="ECO:0000313" key="15">
    <source>
        <dbReference type="Proteomes" id="UP001366060"/>
    </source>
</evidence>
<sequence>MKNKIIFNTTTFNKTWLYFTSIIFLSIGYAIWQAWPALIIASMHWQKEINEQIIELLYSAQTQLLASGFSLISVAFIYGVLHSLGPGHGKLIVTTYLATHPTKIKISLILTVLSALLQAIVAIVVVSILLLLFNSTMREVNNEANHFISLSFYSVVILGSIVIWRNMKTLFKEFYARPSTIKITAIKPITNRIKHSHNNMCGCGHVHFAGAEDINKASSFKEYLAIIFSVGLRPCTGAIMVLLFSNTLGLYWLGIISALFMSIGTALTTSSIAIMTTIGTKLVQGYLKNGDKNNIHFKSKRRKNINTLVKLTGGILLVLMGVILLKSQPVGMSAVF</sequence>
<keyword evidence="7 13" id="KW-0812">Transmembrane</keyword>
<keyword evidence="3" id="KW-0171">Cobalt transport</keyword>
<evidence type="ECO:0000313" key="14">
    <source>
        <dbReference type="EMBL" id="MEL0659481.1"/>
    </source>
</evidence>
<evidence type="ECO:0000256" key="12">
    <source>
        <dbReference type="ARBA" id="ARBA00023285"/>
    </source>
</evidence>
<keyword evidence="11 13" id="KW-0472">Membrane</keyword>
<keyword evidence="6" id="KW-0533">Nickel</keyword>
<dbReference type="InterPro" id="IPR011541">
    <property type="entry name" value="Ni/Co_transpt_high_affinity"/>
</dbReference>
<reference evidence="14 15" key="1">
    <citation type="submission" date="2024-02" db="EMBL/GenBank/DDBJ databases">
        <title>Bacteria isolated from the canopy kelp, Nereocystis luetkeana.</title>
        <authorList>
            <person name="Pfister C.A."/>
            <person name="Younker I.T."/>
            <person name="Light S.H."/>
        </authorList>
    </citation>
    <scope>NUCLEOTIDE SEQUENCE [LARGE SCALE GENOMIC DNA]</scope>
    <source>
        <strain evidence="14 15">TI.2.07</strain>
    </source>
</reference>
<dbReference type="Pfam" id="PF03824">
    <property type="entry name" value="NicO"/>
    <property type="match status" value="1"/>
</dbReference>
<feature type="transmembrane region" description="Helical" evidence="13">
    <location>
        <begin position="16"/>
        <end position="35"/>
    </location>
</feature>
<keyword evidence="10" id="KW-0921">Nickel transport</keyword>
<feature type="transmembrane region" description="Helical" evidence="13">
    <location>
        <begin position="144"/>
        <end position="164"/>
    </location>
</feature>
<evidence type="ECO:0000256" key="2">
    <source>
        <dbReference type="ARBA" id="ARBA00004651"/>
    </source>
</evidence>
<comment type="caution">
    <text evidence="14">The sequence shown here is derived from an EMBL/GenBank/DDBJ whole genome shotgun (WGS) entry which is preliminary data.</text>
</comment>
<accession>A0ABU9HCX7</accession>
<keyword evidence="9" id="KW-0406">Ion transport</keyword>
<dbReference type="Proteomes" id="UP001366060">
    <property type="component" value="Unassembled WGS sequence"/>
</dbReference>
<protein>
    <recommendedName>
        <fullName evidence="13">Nickel/cobalt efflux system</fullName>
    </recommendedName>
</protein>
<dbReference type="InterPro" id="IPR051224">
    <property type="entry name" value="NiCoT_RcnA"/>
</dbReference>
<dbReference type="EMBL" id="JBAKBA010000020">
    <property type="protein sequence ID" value="MEL0659481.1"/>
    <property type="molecule type" value="Genomic_DNA"/>
</dbReference>
<proteinExistence type="inferred from homology"/>
<evidence type="ECO:0000256" key="6">
    <source>
        <dbReference type="ARBA" id="ARBA00022596"/>
    </source>
</evidence>
<keyword evidence="12" id="KW-0170">Cobalt</keyword>
<dbReference type="PANTHER" id="PTHR40659">
    <property type="entry name" value="NICKEL/COBALT EFFLUX SYSTEM RCNA"/>
    <property type="match status" value="1"/>
</dbReference>
<dbReference type="RefSeq" id="WP_341628032.1">
    <property type="nucleotide sequence ID" value="NZ_JBAKBA010000020.1"/>
</dbReference>
<keyword evidence="15" id="KW-1185">Reference proteome</keyword>
<keyword evidence="4 13" id="KW-0813">Transport</keyword>
<evidence type="ECO:0000256" key="7">
    <source>
        <dbReference type="ARBA" id="ARBA00022692"/>
    </source>
</evidence>
<evidence type="ECO:0000256" key="9">
    <source>
        <dbReference type="ARBA" id="ARBA00023065"/>
    </source>
</evidence>
<comment type="similarity">
    <text evidence="13">Belongs to the NiCoT transporter (TC 2.A.52) family.</text>
</comment>
<keyword evidence="5" id="KW-1003">Cell membrane</keyword>
<organism evidence="14 15">
    <name type="scientific">Psychromonas arctica</name>
    <dbReference type="NCBI Taxonomy" id="168275"/>
    <lineage>
        <taxon>Bacteria</taxon>
        <taxon>Pseudomonadati</taxon>
        <taxon>Pseudomonadota</taxon>
        <taxon>Gammaproteobacteria</taxon>
        <taxon>Alteromonadales</taxon>
        <taxon>Psychromonadaceae</taxon>
        <taxon>Psychromonas</taxon>
    </lineage>
</organism>